<reference evidence="2 3" key="1">
    <citation type="submission" date="2019-03" db="EMBL/GenBank/DDBJ databases">
        <title>First draft genome of Liparis tanakae, snailfish: a comprehensive survey of snailfish specific genes.</title>
        <authorList>
            <person name="Kim W."/>
            <person name="Song I."/>
            <person name="Jeong J.-H."/>
            <person name="Kim D."/>
            <person name="Kim S."/>
            <person name="Ryu S."/>
            <person name="Song J.Y."/>
            <person name="Lee S.K."/>
        </authorList>
    </citation>
    <scope>NUCLEOTIDE SEQUENCE [LARGE SCALE GENOMIC DNA]</scope>
    <source>
        <tissue evidence="2">Muscle</tissue>
    </source>
</reference>
<name>A0A4Z2FTM9_9TELE</name>
<protein>
    <submittedName>
        <fullName evidence="2">Uncharacterized protein</fullName>
    </submittedName>
</protein>
<feature type="compositionally biased region" description="Basic and acidic residues" evidence="1">
    <location>
        <begin position="30"/>
        <end position="51"/>
    </location>
</feature>
<dbReference type="AlphaFoldDB" id="A0A4Z2FTM9"/>
<comment type="caution">
    <text evidence="2">The sequence shown here is derived from an EMBL/GenBank/DDBJ whole genome shotgun (WGS) entry which is preliminary data.</text>
</comment>
<dbReference type="EMBL" id="SRLO01000925">
    <property type="protein sequence ID" value="TNN44074.1"/>
    <property type="molecule type" value="Genomic_DNA"/>
</dbReference>
<evidence type="ECO:0000313" key="2">
    <source>
        <dbReference type="EMBL" id="TNN44074.1"/>
    </source>
</evidence>
<dbReference type="Proteomes" id="UP000314294">
    <property type="component" value="Unassembled WGS sequence"/>
</dbReference>
<gene>
    <name evidence="2" type="ORF">EYF80_045731</name>
</gene>
<organism evidence="2 3">
    <name type="scientific">Liparis tanakae</name>
    <name type="common">Tanaka's snailfish</name>
    <dbReference type="NCBI Taxonomy" id="230148"/>
    <lineage>
        <taxon>Eukaryota</taxon>
        <taxon>Metazoa</taxon>
        <taxon>Chordata</taxon>
        <taxon>Craniata</taxon>
        <taxon>Vertebrata</taxon>
        <taxon>Euteleostomi</taxon>
        <taxon>Actinopterygii</taxon>
        <taxon>Neopterygii</taxon>
        <taxon>Teleostei</taxon>
        <taxon>Neoteleostei</taxon>
        <taxon>Acanthomorphata</taxon>
        <taxon>Eupercaria</taxon>
        <taxon>Perciformes</taxon>
        <taxon>Cottioidei</taxon>
        <taxon>Cottales</taxon>
        <taxon>Liparidae</taxon>
        <taxon>Liparis</taxon>
    </lineage>
</organism>
<sequence length="111" mass="12078">MDTEVPEGLPQHLDPKHPDVDTAGIHRAHQQSEDRGGGEEKPAVDAHRDDGQDASSNTHKQCLLVFESQQRHIAICTRGEVVQQLFDRGSSLRHSSPSALIGPRLCNGAVV</sequence>
<feature type="region of interest" description="Disordered" evidence="1">
    <location>
        <begin position="1"/>
        <end position="57"/>
    </location>
</feature>
<proteinExistence type="predicted"/>
<evidence type="ECO:0000313" key="3">
    <source>
        <dbReference type="Proteomes" id="UP000314294"/>
    </source>
</evidence>
<evidence type="ECO:0000256" key="1">
    <source>
        <dbReference type="SAM" id="MobiDB-lite"/>
    </source>
</evidence>
<accession>A0A4Z2FTM9</accession>
<keyword evidence="3" id="KW-1185">Reference proteome</keyword>